<feature type="binding site" evidence="6">
    <location>
        <begin position="335"/>
        <end position="339"/>
    </location>
    <ligand>
        <name>ATP</name>
        <dbReference type="ChEBI" id="CHEBI:30616"/>
    </ligand>
</feature>
<keyword evidence="4 6" id="KW-0418">Kinase</keyword>
<name>A0A3M9MG20_9MICO</name>
<dbReference type="PIRSF" id="PIRSF000722">
    <property type="entry name" value="Acetate_prop_kin"/>
    <property type="match status" value="1"/>
</dbReference>
<dbReference type="InterPro" id="IPR043129">
    <property type="entry name" value="ATPase_NBD"/>
</dbReference>
<dbReference type="PROSITE" id="PS01076">
    <property type="entry name" value="ACETATE_KINASE_2"/>
    <property type="match status" value="1"/>
</dbReference>
<dbReference type="GO" id="GO:0000287">
    <property type="term" value="F:magnesium ion binding"/>
    <property type="evidence" value="ECO:0007669"/>
    <property type="project" value="UniProtKB-UniRule"/>
</dbReference>
<evidence type="ECO:0000313" key="9">
    <source>
        <dbReference type="Proteomes" id="UP000271678"/>
    </source>
</evidence>
<evidence type="ECO:0000256" key="1">
    <source>
        <dbReference type="ARBA" id="ARBA00008748"/>
    </source>
</evidence>
<comment type="cofactor">
    <cofactor evidence="6">
        <name>Mg(2+)</name>
        <dbReference type="ChEBI" id="CHEBI:18420"/>
    </cofactor>
    <cofactor evidence="6">
        <name>Mn(2+)</name>
        <dbReference type="ChEBI" id="CHEBI:29035"/>
    </cofactor>
    <text evidence="6">Mg(2+). Can also accept Mn(2+).</text>
</comment>
<dbReference type="AlphaFoldDB" id="A0A3M9MG20"/>
<dbReference type="Pfam" id="PF00871">
    <property type="entry name" value="Acetate_kinase"/>
    <property type="match status" value="1"/>
</dbReference>
<keyword evidence="3 6" id="KW-0547">Nucleotide-binding</keyword>
<comment type="subcellular location">
    <subcellularLocation>
        <location evidence="6">Cytoplasm</location>
    </subcellularLocation>
</comment>
<dbReference type="GO" id="GO:0006085">
    <property type="term" value="P:acetyl-CoA biosynthetic process"/>
    <property type="evidence" value="ECO:0007669"/>
    <property type="project" value="UniProtKB-UniRule"/>
</dbReference>
<keyword evidence="5 6" id="KW-0067">ATP-binding</keyword>
<organism evidence="8 9">
    <name type="scientific">Flexivirga caeni</name>
    <dbReference type="NCBI Taxonomy" id="2294115"/>
    <lineage>
        <taxon>Bacteria</taxon>
        <taxon>Bacillati</taxon>
        <taxon>Actinomycetota</taxon>
        <taxon>Actinomycetes</taxon>
        <taxon>Micrococcales</taxon>
        <taxon>Dermacoccaceae</taxon>
        <taxon>Flexivirga</taxon>
    </lineage>
</organism>
<dbReference type="PANTHER" id="PTHR21060">
    <property type="entry name" value="ACETATE KINASE"/>
    <property type="match status" value="1"/>
</dbReference>
<evidence type="ECO:0000256" key="5">
    <source>
        <dbReference type="ARBA" id="ARBA00022840"/>
    </source>
</evidence>
<gene>
    <name evidence="6" type="primary">ackA</name>
    <name evidence="8" type="ORF">EFY87_06050</name>
</gene>
<evidence type="ECO:0000313" key="8">
    <source>
        <dbReference type="EMBL" id="RNI23833.1"/>
    </source>
</evidence>
<sequence length="404" mass="42141">MTDRVLVLNAGSSSLKLQVVRADSGVVEAQALVERLGSDDATFRVTVGDRTADGRVDSAGHAQTPAVATALGILRDQLAHLGFDLDGEPPVAIGHRVVHGGRDLTRPVRIDDRVIAQIASVSALAPLHNPANVAGIRAAIEEFPGTPQVAVFDTGFFADLPETAATYAIDRQVAADAGIQRYGFHGTSNEFVSAQAARFLGRDLAELRQIVLHLGNGASASAIAGGRPVDTSMGMTPLEGLVMGTRAGDLDPGILLQLARTGDYDVDALDHLISRRSGLLGLTGRSDMRDVCAAAESGDEAALLALDVVGHRLRKYVGAYAAVLGGLDVLTFTAGVGENSAPVRSRAVAGLEFLGIRLDSARNECAERGARRISTDDSAVTVLVVPTNEELAIARHTLAVVGQD</sequence>
<protein>
    <recommendedName>
        <fullName evidence="6">Acetate kinase</fullName>
        <ecNumber evidence="6">2.7.2.1</ecNumber>
    </recommendedName>
    <alternativeName>
        <fullName evidence="6">Acetokinase</fullName>
    </alternativeName>
</protein>
<evidence type="ECO:0000256" key="3">
    <source>
        <dbReference type="ARBA" id="ARBA00022741"/>
    </source>
</evidence>
<feature type="binding site" evidence="6">
    <location>
        <begin position="287"/>
        <end position="289"/>
    </location>
    <ligand>
        <name>ATP</name>
        <dbReference type="ChEBI" id="CHEBI:30616"/>
    </ligand>
</feature>
<keyword evidence="6" id="KW-0460">Magnesium</keyword>
<comment type="function">
    <text evidence="6">Catalyzes the formation of acetyl phosphate from acetate and ATP. Can also catalyze the reverse reaction.</text>
</comment>
<feature type="site" description="Transition state stabilizer" evidence="6">
    <location>
        <position position="246"/>
    </location>
</feature>
<evidence type="ECO:0000256" key="4">
    <source>
        <dbReference type="ARBA" id="ARBA00022777"/>
    </source>
</evidence>
<reference evidence="8 9" key="1">
    <citation type="submission" date="2018-11" db="EMBL/GenBank/DDBJ databases">
        <title>Draft genome of Simplicispira Flexivirga sp. BO-16.</title>
        <authorList>
            <person name="Im W.T."/>
        </authorList>
    </citation>
    <scope>NUCLEOTIDE SEQUENCE [LARGE SCALE GENOMIC DNA]</scope>
    <source>
        <strain evidence="8 9">BO-16</strain>
    </source>
</reference>
<dbReference type="InterPro" id="IPR023865">
    <property type="entry name" value="Aliphatic_acid_kinase_CS"/>
</dbReference>
<dbReference type="Gene3D" id="3.30.420.40">
    <property type="match status" value="2"/>
</dbReference>
<dbReference type="PROSITE" id="PS01075">
    <property type="entry name" value="ACETATE_KINASE_1"/>
    <property type="match status" value="1"/>
</dbReference>
<dbReference type="EC" id="2.7.2.1" evidence="6"/>
<keyword evidence="6" id="KW-0963">Cytoplasm</keyword>
<dbReference type="RefSeq" id="WP_123270570.1">
    <property type="nucleotide sequence ID" value="NZ_RJJQ01000004.1"/>
</dbReference>
<feature type="active site" description="Proton donor/acceptor" evidence="6">
    <location>
        <position position="153"/>
    </location>
</feature>
<feature type="site" description="Transition state stabilizer" evidence="6">
    <location>
        <position position="185"/>
    </location>
</feature>
<evidence type="ECO:0000256" key="6">
    <source>
        <dbReference type="HAMAP-Rule" id="MF_00020"/>
    </source>
</evidence>
<dbReference type="HAMAP" id="MF_00020">
    <property type="entry name" value="Acetate_kinase"/>
    <property type="match status" value="1"/>
</dbReference>
<dbReference type="GO" id="GO:0006083">
    <property type="term" value="P:acetate metabolic process"/>
    <property type="evidence" value="ECO:0007669"/>
    <property type="project" value="TreeGrafter"/>
</dbReference>
<comment type="catalytic activity">
    <reaction evidence="6">
        <text>acetate + ATP = acetyl phosphate + ADP</text>
        <dbReference type="Rhea" id="RHEA:11352"/>
        <dbReference type="ChEBI" id="CHEBI:22191"/>
        <dbReference type="ChEBI" id="CHEBI:30089"/>
        <dbReference type="ChEBI" id="CHEBI:30616"/>
        <dbReference type="ChEBI" id="CHEBI:456216"/>
        <dbReference type="EC" id="2.7.2.1"/>
    </reaction>
</comment>
<feature type="binding site" evidence="6">
    <location>
        <begin position="213"/>
        <end position="217"/>
    </location>
    <ligand>
        <name>ATP</name>
        <dbReference type="ChEBI" id="CHEBI:30616"/>
    </ligand>
</feature>
<comment type="similarity">
    <text evidence="1 6 7">Belongs to the acetokinase family.</text>
</comment>
<dbReference type="GO" id="GO:0005737">
    <property type="term" value="C:cytoplasm"/>
    <property type="evidence" value="ECO:0007669"/>
    <property type="project" value="UniProtKB-SubCell"/>
</dbReference>
<dbReference type="CDD" id="cd24010">
    <property type="entry name" value="ASKHA_NBD_AcK_PK"/>
    <property type="match status" value="1"/>
</dbReference>
<keyword evidence="9" id="KW-1185">Reference proteome</keyword>
<accession>A0A3M9MG20</accession>
<dbReference type="SUPFAM" id="SSF53067">
    <property type="entry name" value="Actin-like ATPase domain"/>
    <property type="match status" value="2"/>
</dbReference>
<keyword evidence="2 6" id="KW-0808">Transferase</keyword>
<evidence type="ECO:0000256" key="7">
    <source>
        <dbReference type="RuleBase" id="RU003835"/>
    </source>
</evidence>
<dbReference type="UniPathway" id="UPA00340">
    <property type="reaction ID" value="UER00458"/>
</dbReference>
<dbReference type="OrthoDB" id="9802453at2"/>
<dbReference type="NCBIfam" id="TIGR00016">
    <property type="entry name" value="ackA"/>
    <property type="match status" value="1"/>
</dbReference>
<feature type="binding site" evidence="6">
    <location>
        <position position="96"/>
    </location>
    <ligand>
        <name>substrate</name>
    </ligand>
</feature>
<dbReference type="GO" id="GO:0005524">
    <property type="term" value="F:ATP binding"/>
    <property type="evidence" value="ECO:0007669"/>
    <property type="project" value="UniProtKB-KW"/>
</dbReference>
<dbReference type="InterPro" id="IPR004372">
    <property type="entry name" value="Ac/propionate_kinase"/>
</dbReference>
<proteinExistence type="inferred from homology"/>
<dbReference type="PANTHER" id="PTHR21060:SF15">
    <property type="entry name" value="ACETATE KINASE-RELATED"/>
    <property type="match status" value="1"/>
</dbReference>
<feature type="binding site" evidence="6">
    <location>
        <position position="16"/>
    </location>
    <ligand>
        <name>ATP</name>
        <dbReference type="ChEBI" id="CHEBI:30616"/>
    </ligand>
</feature>
<comment type="pathway">
    <text evidence="6">Metabolic intermediate biosynthesis; acetyl-CoA biosynthesis; acetyl-CoA from acetate: step 1/2.</text>
</comment>
<evidence type="ECO:0000256" key="2">
    <source>
        <dbReference type="ARBA" id="ARBA00022679"/>
    </source>
</evidence>
<dbReference type="InterPro" id="IPR000890">
    <property type="entry name" value="Aliphatic_acid_kin_short-chain"/>
</dbReference>
<feature type="binding site" evidence="6">
    <location>
        <position position="9"/>
    </location>
    <ligand>
        <name>Mg(2+)</name>
        <dbReference type="ChEBI" id="CHEBI:18420"/>
    </ligand>
</feature>
<keyword evidence="6" id="KW-0479">Metal-binding</keyword>
<dbReference type="Proteomes" id="UP000271678">
    <property type="component" value="Unassembled WGS sequence"/>
</dbReference>
<dbReference type="PRINTS" id="PR00471">
    <property type="entry name" value="ACETATEKNASE"/>
</dbReference>
<dbReference type="EMBL" id="RJJQ01000004">
    <property type="protein sequence ID" value="RNI23833.1"/>
    <property type="molecule type" value="Genomic_DNA"/>
</dbReference>
<feature type="binding site" evidence="6">
    <location>
        <position position="389"/>
    </location>
    <ligand>
        <name>Mg(2+)</name>
        <dbReference type="ChEBI" id="CHEBI:18420"/>
    </ligand>
</feature>
<comment type="caution">
    <text evidence="8">The sequence shown here is derived from an EMBL/GenBank/DDBJ whole genome shotgun (WGS) entry which is preliminary data.</text>
</comment>
<comment type="subunit">
    <text evidence="6">Homodimer.</text>
</comment>
<dbReference type="GO" id="GO:0008776">
    <property type="term" value="F:acetate kinase activity"/>
    <property type="evidence" value="ECO:0007669"/>
    <property type="project" value="UniProtKB-UniRule"/>
</dbReference>